<keyword evidence="3" id="KW-1185">Reference proteome</keyword>
<feature type="region of interest" description="Disordered" evidence="1">
    <location>
        <begin position="491"/>
        <end position="528"/>
    </location>
</feature>
<dbReference type="EMBL" id="MU790565">
    <property type="protein sequence ID" value="KAJ3998145.1"/>
    <property type="molecule type" value="Genomic_DNA"/>
</dbReference>
<feature type="compositionally biased region" description="Polar residues" evidence="1">
    <location>
        <begin position="491"/>
        <end position="511"/>
    </location>
</feature>
<organism evidence="2 3">
    <name type="scientific">Lentinula boryana</name>
    <dbReference type="NCBI Taxonomy" id="40481"/>
    <lineage>
        <taxon>Eukaryota</taxon>
        <taxon>Fungi</taxon>
        <taxon>Dikarya</taxon>
        <taxon>Basidiomycota</taxon>
        <taxon>Agaricomycotina</taxon>
        <taxon>Agaricomycetes</taxon>
        <taxon>Agaricomycetidae</taxon>
        <taxon>Agaricales</taxon>
        <taxon>Marasmiineae</taxon>
        <taxon>Omphalotaceae</taxon>
        <taxon>Lentinula</taxon>
    </lineage>
</organism>
<evidence type="ECO:0000313" key="3">
    <source>
        <dbReference type="Proteomes" id="UP001163828"/>
    </source>
</evidence>
<dbReference type="Proteomes" id="UP001163828">
    <property type="component" value="Unassembled WGS sequence"/>
</dbReference>
<evidence type="ECO:0000256" key="1">
    <source>
        <dbReference type="SAM" id="MobiDB-lite"/>
    </source>
</evidence>
<feature type="compositionally biased region" description="Basic and acidic residues" evidence="1">
    <location>
        <begin position="512"/>
        <end position="522"/>
    </location>
</feature>
<reference evidence="2" key="1">
    <citation type="submission" date="2022-08" db="EMBL/GenBank/DDBJ databases">
        <authorList>
            <consortium name="DOE Joint Genome Institute"/>
            <person name="Min B."/>
            <person name="Riley R."/>
            <person name="Sierra-Patev S."/>
            <person name="Naranjo-Ortiz M."/>
            <person name="Looney B."/>
            <person name="Konkel Z."/>
            <person name="Slot J.C."/>
            <person name="Sakamoto Y."/>
            <person name="Steenwyk J.L."/>
            <person name="Rokas A."/>
            <person name="Carro J."/>
            <person name="Camarero S."/>
            <person name="Ferreira P."/>
            <person name="Molpeceres G."/>
            <person name="Ruiz-Duenas F.J."/>
            <person name="Serrano A."/>
            <person name="Henrissat B."/>
            <person name="Drula E."/>
            <person name="Hughes K.W."/>
            <person name="Mata J.L."/>
            <person name="Ishikawa N.K."/>
            <person name="Vargas-Isla R."/>
            <person name="Ushijima S."/>
            <person name="Smith C.A."/>
            <person name="Ahrendt S."/>
            <person name="Andreopoulos W."/>
            <person name="He G."/>
            <person name="Labutti K."/>
            <person name="Lipzen A."/>
            <person name="Ng V."/>
            <person name="Sandor L."/>
            <person name="Barry K."/>
            <person name="Martinez A.T."/>
            <person name="Xiao Y."/>
            <person name="Gibbons J.G."/>
            <person name="Terashima K."/>
            <person name="Hibbett D.S."/>
            <person name="Grigoriev I.V."/>
        </authorList>
    </citation>
    <scope>NUCLEOTIDE SEQUENCE</scope>
    <source>
        <strain evidence="2">TFB10827</strain>
    </source>
</reference>
<sequence length="616" mass="69435">MLFSCLPAEIYAAFIEQLNEPDIRPTLLALTRAIPRSPVPRNQLFRRIRIKADQLVPLYQRIRPRQQDIERQEEEPRTWVQELSLESWTADAEIVLNILTLLPNLSTLTIWIGPKNFTPEHLEELFSVDREGRCLRCVKNLSYLSLRFRPYVQKASYHQFLSGSYFDSILESLSRWPPGRLSTLSIVQDPLTSESLTTRGFAQPIVFFQLESTFPGLLRGPYLRIPLRTLRLRFPSRNIIRSLTHKYVRRVANAHLSPTPYLEFLDLSTCLISESSLPQIITQYPSLTHIILDGCNILRNNDVAIRDNAREWGGVSMSCAVAGMGKAKERERKLNAWRDALKTGKKRGGKLDDRGSQAHNSAHTRGRKGLATATLSLRKEDTLSESPSFRPAITDSSTPERIRILPPLPTLRNLTANLYVPASMITSEIGMLPPDVLDPLLVDIHREWERGWAEGLTQLVKARERLHASWRNNLVHVMRFATAEELGDFSMSSSENHAQSSLGTGDSSPRSHSTEMDFRLSEANDSELPEDPFQDLIEVVDKSEFDVDMSELSSQVSSTSVGKAPILCLAGVSLFTNSGQGVSSFVGDISLVAVQGIDHTLGCAHEMNRKLWRDEM</sequence>
<feature type="region of interest" description="Disordered" evidence="1">
    <location>
        <begin position="344"/>
        <end position="371"/>
    </location>
</feature>
<gene>
    <name evidence="2" type="ORF">F5050DRAFT_1689455</name>
</gene>
<accession>A0ABQ8QHZ7</accession>
<dbReference type="Gene3D" id="3.80.10.10">
    <property type="entry name" value="Ribonuclease Inhibitor"/>
    <property type="match status" value="1"/>
</dbReference>
<proteinExistence type="predicted"/>
<dbReference type="SUPFAM" id="SSF52047">
    <property type="entry name" value="RNI-like"/>
    <property type="match status" value="1"/>
</dbReference>
<protein>
    <recommendedName>
        <fullName evidence="4">F-box domain-containing protein</fullName>
    </recommendedName>
</protein>
<comment type="caution">
    <text evidence="2">The sequence shown here is derived from an EMBL/GenBank/DDBJ whole genome shotgun (WGS) entry which is preliminary data.</text>
</comment>
<dbReference type="InterPro" id="IPR032675">
    <property type="entry name" value="LRR_dom_sf"/>
</dbReference>
<name>A0ABQ8QHZ7_9AGAR</name>
<evidence type="ECO:0008006" key="4">
    <source>
        <dbReference type="Google" id="ProtNLM"/>
    </source>
</evidence>
<evidence type="ECO:0000313" key="2">
    <source>
        <dbReference type="EMBL" id="KAJ3998145.1"/>
    </source>
</evidence>